<keyword evidence="2" id="KW-0732">Signal</keyword>
<accession>A0A1T4L2M5</accession>
<dbReference type="Proteomes" id="UP000243297">
    <property type="component" value="Unassembled WGS sequence"/>
</dbReference>
<evidence type="ECO:0000313" key="4">
    <source>
        <dbReference type="Proteomes" id="UP000243297"/>
    </source>
</evidence>
<evidence type="ECO:0000256" key="1">
    <source>
        <dbReference type="SAM" id="Coils"/>
    </source>
</evidence>
<sequence length="636" mass="73107">MKKGLLTTLLLASGAALAVYLLSEEQNKRVETEDEVRMIKLRSDEEDKELVKTIQEIENLPLKNIQDVEQQGAHQHEEEQEESSFIELDDLSDMDIPSFREMAPIAAEIIKPAVKATEEILEDLRTPLFHEEIEEEPQVISNFEDIKIANENEDLQKLIQDIEASTDNLEQLSNNFNEDEELEDLLEDLVVPTFVERVKPTGDIKLETLMHPFGSPVIEPEEIIPSVDTSVSIEEEPELDEFDTFEIPAMVQSIKPDYAEEDLSRTAIFDLPKFAQTEEPTIKQSQEMTLRNPFGDDDLEELDLASLFEDLNPIEQQVSSPRFNMPMEETSELKLVDLDEEEIQKLFATDEQDLEEISIEASLSEAPQLKKELTEDEFEEFKKRLIHVGEDDIDLINLNDANPFETVEPQHSEEVDIINFGNIVEEPTVALEDLVLARPIETIKEVEEEIDLPSLGEIEEEEEINLSSLDEIQDEEEVDIAPFAMMEDTAQFDIPTLNPFDEEDELEEISIPSFSDSPREYPDAVYDISTLYPFLNLKFINAIFNNFEAFNEEFEVGSRCRITHKVQFPDSQNLISFIEIMKEYGYEINGTDENHNILVYLDFDNQESKILSEIYNISNQVNCLDGLYKGYELEHI</sequence>
<evidence type="ECO:0000313" key="3">
    <source>
        <dbReference type="EMBL" id="SJZ49002.1"/>
    </source>
</evidence>
<gene>
    <name evidence="3" type="ORF">SAMN02745191_0703</name>
</gene>
<protein>
    <submittedName>
        <fullName evidence="3">Uncharacterized protein</fullName>
    </submittedName>
</protein>
<feature type="signal peptide" evidence="2">
    <location>
        <begin position="1"/>
        <end position="18"/>
    </location>
</feature>
<proteinExistence type="predicted"/>
<reference evidence="4" key="1">
    <citation type="submission" date="2017-02" db="EMBL/GenBank/DDBJ databases">
        <authorList>
            <person name="Varghese N."/>
            <person name="Submissions S."/>
        </authorList>
    </citation>
    <scope>NUCLEOTIDE SEQUENCE [LARGE SCALE GENOMIC DNA]</scope>
    <source>
        <strain evidence="4">ATCC 25662</strain>
    </source>
</reference>
<dbReference type="RefSeq" id="WP_078711142.1">
    <property type="nucleotide sequence ID" value="NZ_FUWY01000002.1"/>
</dbReference>
<feature type="chain" id="PRO_5039070773" evidence="2">
    <location>
        <begin position="19"/>
        <end position="636"/>
    </location>
</feature>
<keyword evidence="4" id="KW-1185">Reference proteome</keyword>
<feature type="coiled-coil region" evidence="1">
    <location>
        <begin position="148"/>
        <end position="189"/>
    </location>
</feature>
<organism evidence="3 4">
    <name type="scientific">Anaerorhabdus furcosa</name>
    <dbReference type="NCBI Taxonomy" id="118967"/>
    <lineage>
        <taxon>Bacteria</taxon>
        <taxon>Bacillati</taxon>
        <taxon>Bacillota</taxon>
        <taxon>Erysipelotrichia</taxon>
        <taxon>Erysipelotrichales</taxon>
        <taxon>Erysipelotrichaceae</taxon>
        <taxon>Anaerorhabdus</taxon>
    </lineage>
</organism>
<dbReference type="EMBL" id="FUWY01000002">
    <property type="protein sequence ID" value="SJZ49002.1"/>
    <property type="molecule type" value="Genomic_DNA"/>
</dbReference>
<evidence type="ECO:0000256" key="2">
    <source>
        <dbReference type="SAM" id="SignalP"/>
    </source>
</evidence>
<keyword evidence="1" id="KW-0175">Coiled coil</keyword>
<name>A0A1T4L2M5_9FIRM</name>
<dbReference type="STRING" id="118967.SAMN02745191_0703"/>
<dbReference type="AlphaFoldDB" id="A0A1T4L2M5"/>